<dbReference type="Gene3D" id="2.40.50.140">
    <property type="entry name" value="Nucleic acid-binding proteins"/>
    <property type="match status" value="1"/>
</dbReference>
<dbReference type="AlphaFoldDB" id="A0A2T6AEH2"/>
<dbReference type="PANTHER" id="PTHR11586">
    <property type="entry name" value="TRNA-AMINOACYLATION COFACTOR ARC1 FAMILY MEMBER"/>
    <property type="match status" value="1"/>
</dbReference>
<dbReference type="NCBIfam" id="NF007494">
    <property type="entry name" value="PRK10089.1-3"/>
    <property type="match status" value="1"/>
</dbReference>
<sequence>MKEIDWNDFEKIEMRVGTIISAEDFPEARNPAYKLTIDFGEELGEKRSSAQITRRYTREELSGRQIIAVVNFPVKRIAGFKSECLVLGVLGDNKDVVLLSPDQKMPNGSVIA</sequence>
<dbReference type="OrthoDB" id="9794564at2"/>
<dbReference type="Proteomes" id="UP000244174">
    <property type="component" value="Unassembled WGS sequence"/>
</dbReference>
<keyword evidence="2 3" id="KW-0694">RNA-binding</keyword>
<dbReference type="InterPro" id="IPR051270">
    <property type="entry name" value="Tyrosine-tRNA_ligase_regulator"/>
</dbReference>
<evidence type="ECO:0000313" key="5">
    <source>
        <dbReference type="EMBL" id="PTX42213.1"/>
    </source>
</evidence>
<evidence type="ECO:0000259" key="4">
    <source>
        <dbReference type="PROSITE" id="PS50886"/>
    </source>
</evidence>
<dbReference type="EMBL" id="QBKQ01000003">
    <property type="protein sequence ID" value="PTX42213.1"/>
    <property type="molecule type" value="Genomic_DNA"/>
</dbReference>
<dbReference type="GO" id="GO:0000049">
    <property type="term" value="F:tRNA binding"/>
    <property type="evidence" value="ECO:0007669"/>
    <property type="project" value="UniProtKB-UniRule"/>
</dbReference>
<keyword evidence="6" id="KW-1185">Reference proteome</keyword>
<comment type="caution">
    <text evidence="5">The sequence shown here is derived from an EMBL/GenBank/DDBJ whole genome shotgun (WGS) entry which is preliminary data.</text>
</comment>
<protein>
    <submittedName>
        <fullName evidence="5">tRNA-binding protein</fullName>
    </submittedName>
</protein>
<dbReference type="NCBIfam" id="NF007495">
    <property type="entry name" value="PRK10089.1-4"/>
    <property type="match status" value="1"/>
</dbReference>
<dbReference type="SUPFAM" id="SSF50249">
    <property type="entry name" value="Nucleic acid-binding proteins"/>
    <property type="match status" value="1"/>
</dbReference>
<dbReference type="InterPro" id="IPR002547">
    <property type="entry name" value="tRNA-bd_dom"/>
</dbReference>
<dbReference type="Pfam" id="PF01588">
    <property type="entry name" value="tRNA_bind"/>
    <property type="match status" value="1"/>
</dbReference>
<gene>
    <name evidence="5" type="ORF">C8P64_2632</name>
</gene>
<name>A0A2T6AEH2_9FLAO</name>
<evidence type="ECO:0000256" key="1">
    <source>
        <dbReference type="ARBA" id="ARBA00022555"/>
    </source>
</evidence>
<proteinExistence type="predicted"/>
<dbReference type="CDD" id="cd02798">
    <property type="entry name" value="tRNA_bind_CsaA"/>
    <property type="match status" value="1"/>
</dbReference>
<dbReference type="InterPro" id="IPR012340">
    <property type="entry name" value="NA-bd_OB-fold"/>
</dbReference>
<accession>A0A2T6AEH2</accession>
<organism evidence="5 6">
    <name type="scientific">Christiangramia gaetbulicola</name>
    <dbReference type="NCBI Taxonomy" id="703340"/>
    <lineage>
        <taxon>Bacteria</taxon>
        <taxon>Pseudomonadati</taxon>
        <taxon>Bacteroidota</taxon>
        <taxon>Flavobacteriia</taxon>
        <taxon>Flavobacteriales</taxon>
        <taxon>Flavobacteriaceae</taxon>
        <taxon>Christiangramia</taxon>
    </lineage>
</organism>
<dbReference type="FunFam" id="2.40.50.140:FF:000165">
    <property type="entry name" value="Chaperone CsaA"/>
    <property type="match status" value="1"/>
</dbReference>
<evidence type="ECO:0000313" key="6">
    <source>
        <dbReference type="Proteomes" id="UP000244174"/>
    </source>
</evidence>
<dbReference type="PROSITE" id="PS50886">
    <property type="entry name" value="TRBD"/>
    <property type="match status" value="1"/>
</dbReference>
<feature type="domain" description="TRNA-binding" evidence="4">
    <location>
        <begin position="8"/>
        <end position="112"/>
    </location>
</feature>
<evidence type="ECO:0000256" key="3">
    <source>
        <dbReference type="PROSITE-ProRule" id="PRU00209"/>
    </source>
</evidence>
<dbReference type="RefSeq" id="WP_108172515.1">
    <property type="nucleotide sequence ID" value="NZ_QBKQ01000003.1"/>
</dbReference>
<reference evidence="5 6" key="1">
    <citation type="submission" date="2018-04" db="EMBL/GenBank/DDBJ databases">
        <title>Genomic Encyclopedia of Archaeal and Bacterial Type Strains, Phase II (KMG-II): from individual species to whole genera.</title>
        <authorList>
            <person name="Goeker M."/>
        </authorList>
    </citation>
    <scope>NUCLEOTIDE SEQUENCE [LARGE SCALE GENOMIC DNA]</scope>
    <source>
        <strain evidence="5 6">DSM 23082</strain>
    </source>
</reference>
<evidence type="ECO:0000256" key="2">
    <source>
        <dbReference type="ARBA" id="ARBA00022884"/>
    </source>
</evidence>
<dbReference type="PANTHER" id="PTHR11586:SF37">
    <property type="entry name" value="TRNA-BINDING DOMAIN-CONTAINING PROTEIN"/>
    <property type="match status" value="1"/>
</dbReference>
<dbReference type="InterPro" id="IPR008231">
    <property type="entry name" value="CsaA"/>
</dbReference>
<keyword evidence="1 3" id="KW-0820">tRNA-binding</keyword>
<dbReference type="NCBIfam" id="TIGR02222">
    <property type="entry name" value="chap_CsaA"/>
    <property type="match status" value="1"/>
</dbReference>